<dbReference type="EMBL" id="CM055102">
    <property type="protein sequence ID" value="KAJ7537307.1"/>
    <property type="molecule type" value="Genomic_DNA"/>
</dbReference>
<sequence length="175" mass="19116">MDPFQFLFFLFRFKLDILDSSEMDQMVQSLQNAYQALLSSVATVMEVKEAVEANRTLKTDAALEGLYQNWQLFHVACDRAQEYVESVRQRIGSDCLVDEATGPLAVKPSGEQAGHKGTAIAPLSAVRLEQLSKAVRWLVIELQHGSSSSAGHIQGHVNGTAVAIENRPGADEGAQ</sequence>
<organism evidence="1 2">
    <name type="scientific">Diphasiastrum complanatum</name>
    <name type="common">Issler's clubmoss</name>
    <name type="synonym">Lycopodium complanatum</name>
    <dbReference type="NCBI Taxonomy" id="34168"/>
    <lineage>
        <taxon>Eukaryota</taxon>
        <taxon>Viridiplantae</taxon>
        <taxon>Streptophyta</taxon>
        <taxon>Embryophyta</taxon>
        <taxon>Tracheophyta</taxon>
        <taxon>Lycopodiopsida</taxon>
        <taxon>Lycopodiales</taxon>
        <taxon>Lycopodiaceae</taxon>
        <taxon>Lycopodioideae</taxon>
        <taxon>Diphasiastrum</taxon>
    </lineage>
</organism>
<name>A0ACC2C5Q5_DIPCM</name>
<comment type="caution">
    <text evidence="1">The sequence shown here is derived from an EMBL/GenBank/DDBJ whole genome shotgun (WGS) entry which is preliminary data.</text>
</comment>
<evidence type="ECO:0000313" key="2">
    <source>
        <dbReference type="Proteomes" id="UP001162992"/>
    </source>
</evidence>
<protein>
    <submittedName>
        <fullName evidence="1">Uncharacterized protein</fullName>
    </submittedName>
</protein>
<accession>A0ACC2C5Q5</accession>
<proteinExistence type="predicted"/>
<gene>
    <name evidence="1" type="ORF">O6H91_11G000400</name>
</gene>
<keyword evidence="2" id="KW-1185">Reference proteome</keyword>
<evidence type="ECO:0000313" key="1">
    <source>
        <dbReference type="EMBL" id="KAJ7537307.1"/>
    </source>
</evidence>
<dbReference type="Proteomes" id="UP001162992">
    <property type="component" value="Chromosome 11"/>
</dbReference>
<reference evidence="2" key="1">
    <citation type="journal article" date="2024" name="Proc. Natl. Acad. Sci. U.S.A.">
        <title>Extraordinary preservation of gene collinearity over three hundred million years revealed in homosporous lycophytes.</title>
        <authorList>
            <person name="Li C."/>
            <person name="Wickell D."/>
            <person name="Kuo L.Y."/>
            <person name="Chen X."/>
            <person name="Nie B."/>
            <person name="Liao X."/>
            <person name="Peng D."/>
            <person name="Ji J."/>
            <person name="Jenkins J."/>
            <person name="Williams M."/>
            <person name="Shu S."/>
            <person name="Plott C."/>
            <person name="Barry K."/>
            <person name="Rajasekar S."/>
            <person name="Grimwood J."/>
            <person name="Han X."/>
            <person name="Sun S."/>
            <person name="Hou Z."/>
            <person name="He W."/>
            <person name="Dai G."/>
            <person name="Sun C."/>
            <person name="Schmutz J."/>
            <person name="Leebens-Mack J.H."/>
            <person name="Li F.W."/>
            <person name="Wang L."/>
        </authorList>
    </citation>
    <scope>NUCLEOTIDE SEQUENCE [LARGE SCALE GENOMIC DNA]</scope>
    <source>
        <strain evidence="2">cv. PW_Plant_1</strain>
    </source>
</reference>